<keyword evidence="2" id="KW-1133">Transmembrane helix</keyword>
<feature type="transmembrane region" description="Helical" evidence="2">
    <location>
        <begin position="162"/>
        <end position="184"/>
    </location>
</feature>
<keyword evidence="2" id="KW-0472">Membrane</keyword>
<comment type="caution">
    <text evidence="3">The sequence shown here is derived from an EMBL/GenBank/DDBJ whole genome shotgun (WGS) entry which is preliminary data.</text>
</comment>
<gene>
    <name evidence="3" type="ORF">ACFPZN_10780</name>
</gene>
<evidence type="ECO:0008006" key="5">
    <source>
        <dbReference type="Google" id="ProtNLM"/>
    </source>
</evidence>
<proteinExistence type="predicted"/>
<dbReference type="InterPro" id="IPR028082">
    <property type="entry name" value="Peripla_BP_I"/>
</dbReference>
<evidence type="ECO:0000256" key="1">
    <source>
        <dbReference type="SAM" id="MobiDB-lite"/>
    </source>
</evidence>
<feature type="compositionally biased region" description="Pro residues" evidence="1">
    <location>
        <begin position="960"/>
        <end position="971"/>
    </location>
</feature>
<keyword evidence="2" id="KW-0812">Transmembrane</keyword>
<protein>
    <recommendedName>
        <fullName evidence="5">ABC transporter substrate-binding protein</fullName>
    </recommendedName>
</protein>
<dbReference type="Gene3D" id="3.40.50.2300">
    <property type="match status" value="2"/>
</dbReference>
<dbReference type="SUPFAM" id="SSF53822">
    <property type="entry name" value="Periplasmic binding protein-like I"/>
    <property type="match status" value="1"/>
</dbReference>
<sequence>MNAPREPDSASELFTLFNRLTRPLPWRLHVRPFPVVVIEPGTIAVDESAYMAALHKCAEKLNLTHQYVELSENGEQGGESRNPRSRACTLLDRLTQNIHWVAESPHYGAFRFPRSDLVRTLEEAAAAARGHASDSQDMSAVAVTAWNRQASLFPRRNRSANVFAQGATVAAFVMAVAGGIIGGFAGQNNWIALAITGILFGLLFLTAALPARGVWLPVLSRVGFGGRYRWLATSSLIRILGDGSGGAQGRTGFEGRLYEVLRRLTTSAPHDFLLRIKTLAFLEDMRANHRRLSPDLRGFKRSAPPVLFLKGVTEKNGGIDLLAALSDIRSQRSEMHPLLVIASADSAHRGELPGPSPTPERKSLLGIYGGWRAALGTLQPPSSHVPLPWLLRLPVQPGDAASIPSRPATPRRRPRWTWAWSRRGLFAGVAALAIIAGMVQASLRLDYCNVGITFDWSTDTRLHRHPDGFKECAGVATGKVRFERGRPSVGIDSEVRPPSPGNTGSRLTLADLQNKINKENERVRKSRKPYVTVLHAGAFTARQGEHDRAVSSIRELAGAHLAQVRNNGRQHPGQVGNFLQVRLLPVNTGQDMGLAGIAADRMLDLARRDPTVIGVVGLARNTAHTQRAIRRLHDAGLPVLGTANSSDRLPALPHYYSLASTSLEQATAAKAAAREKSGTRPIERIMIVSRASDPSDDAYGPELASGVLEALRPRHVDSVPYLSSNDISDKVRNACAGADSSPYTLVYFAGRAEDLWGFMHGLALGGCTDRELTVVAGDDVTKYQFGTGPYQVALHPKITFYHTAFAHLPHLIANSRATISSFFLLARNPAFLGLGNGATIQGADPVLVDGHMALAFDATSALIQAAQNSFNVLGLNRPDPAQIPGSRSVTSGSVRLALPHVTVPDGATGKVDLTRETHSRAGPGNRGLTLVKITAQDGRVKSEPVCGRLSGGGASAPGLDPCPRPPLSGTG</sequence>
<evidence type="ECO:0000313" key="3">
    <source>
        <dbReference type="EMBL" id="MFC5746092.1"/>
    </source>
</evidence>
<evidence type="ECO:0000256" key="2">
    <source>
        <dbReference type="SAM" id="Phobius"/>
    </source>
</evidence>
<organism evidence="3 4">
    <name type="scientific">Actinomadura rugatobispora</name>
    <dbReference type="NCBI Taxonomy" id="1994"/>
    <lineage>
        <taxon>Bacteria</taxon>
        <taxon>Bacillati</taxon>
        <taxon>Actinomycetota</taxon>
        <taxon>Actinomycetes</taxon>
        <taxon>Streptosporangiales</taxon>
        <taxon>Thermomonosporaceae</taxon>
        <taxon>Actinomadura</taxon>
    </lineage>
</organism>
<accession>A0ABW0ZTS5</accession>
<keyword evidence="4" id="KW-1185">Reference proteome</keyword>
<feature type="transmembrane region" description="Helical" evidence="2">
    <location>
        <begin position="190"/>
        <end position="211"/>
    </location>
</feature>
<evidence type="ECO:0000313" key="4">
    <source>
        <dbReference type="Proteomes" id="UP001596074"/>
    </source>
</evidence>
<name>A0ABW0ZTS5_9ACTN</name>
<dbReference type="EMBL" id="JBHSON010000012">
    <property type="protein sequence ID" value="MFC5746092.1"/>
    <property type="molecule type" value="Genomic_DNA"/>
</dbReference>
<feature type="region of interest" description="Disordered" evidence="1">
    <location>
        <begin position="947"/>
        <end position="971"/>
    </location>
</feature>
<reference evidence="4" key="1">
    <citation type="journal article" date="2019" name="Int. J. Syst. Evol. Microbiol.">
        <title>The Global Catalogue of Microorganisms (GCM) 10K type strain sequencing project: providing services to taxonomists for standard genome sequencing and annotation.</title>
        <authorList>
            <consortium name="The Broad Institute Genomics Platform"/>
            <consortium name="The Broad Institute Genome Sequencing Center for Infectious Disease"/>
            <person name="Wu L."/>
            <person name="Ma J."/>
        </authorList>
    </citation>
    <scope>NUCLEOTIDE SEQUENCE [LARGE SCALE GENOMIC DNA]</scope>
    <source>
        <strain evidence="4">KCTC 42087</strain>
    </source>
</reference>
<dbReference type="RefSeq" id="WP_378281715.1">
    <property type="nucleotide sequence ID" value="NZ_JBHSON010000012.1"/>
</dbReference>
<dbReference type="Proteomes" id="UP001596074">
    <property type="component" value="Unassembled WGS sequence"/>
</dbReference>